<reference evidence="2 3" key="1">
    <citation type="submission" date="2013-09" db="EMBL/GenBank/DDBJ databases">
        <title>Corchorus capsularis genome sequencing.</title>
        <authorList>
            <person name="Alam M."/>
            <person name="Haque M.S."/>
            <person name="Islam M.S."/>
            <person name="Emdad E.M."/>
            <person name="Islam M.M."/>
            <person name="Ahmed B."/>
            <person name="Halim A."/>
            <person name="Hossen Q.M.M."/>
            <person name="Hossain M.Z."/>
            <person name="Ahmed R."/>
            <person name="Khan M.M."/>
            <person name="Islam R."/>
            <person name="Rashid M.M."/>
            <person name="Khan S.A."/>
            <person name="Rahman M.S."/>
            <person name="Alam M."/>
        </authorList>
    </citation>
    <scope>NUCLEOTIDE SEQUENCE [LARGE SCALE GENOMIC DNA]</scope>
    <source>
        <strain evidence="3">cv. CVL-1</strain>
        <tissue evidence="2">Whole seedling</tissue>
    </source>
</reference>
<dbReference type="Gramene" id="OMO86842">
    <property type="protein sequence ID" value="OMO86842"/>
    <property type="gene ID" value="CCACVL1_09429"/>
</dbReference>
<dbReference type="AlphaFoldDB" id="A0A1R3IW89"/>
<evidence type="ECO:0000313" key="2">
    <source>
        <dbReference type="EMBL" id="OMO86842.1"/>
    </source>
</evidence>
<proteinExistence type="predicted"/>
<evidence type="ECO:0000313" key="3">
    <source>
        <dbReference type="Proteomes" id="UP000188268"/>
    </source>
</evidence>
<keyword evidence="3" id="KW-1185">Reference proteome</keyword>
<evidence type="ECO:0000256" key="1">
    <source>
        <dbReference type="SAM" id="MobiDB-lite"/>
    </source>
</evidence>
<sequence length="66" mass="7442">MEHQLDKKIWAPRVTSCTAGSSAPGLKKESDGPLSPNPLRSPLPSRVWELHRVRVLPPDQIDRNQF</sequence>
<dbReference type="EMBL" id="AWWV01009381">
    <property type="protein sequence ID" value="OMO86842.1"/>
    <property type="molecule type" value="Genomic_DNA"/>
</dbReference>
<organism evidence="2 3">
    <name type="scientific">Corchorus capsularis</name>
    <name type="common">Jute</name>
    <dbReference type="NCBI Taxonomy" id="210143"/>
    <lineage>
        <taxon>Eukaryota</taxon>
        <taxon>Viridiplantae</taxon>
        <taxon>Streptophyta</taxon>
        <taxon>Embryophyta</taxon>
        <taxon>Tracheophyta</taxon>
        <taxon>Spermatophyta</taxon>
        <taxon>Magnoliopsida</taxon>
        <taxon>eudicotyledons</taxon>
        <taxon>Gunneridae</taxon>
        <taxon>Pentapetalae</taxon>
        <taxon>rosids</taxon>
        <taxon>malvids</taxon>
        <taxon>Malvales</taxon>
        <taxon>Malvaceae</taxon>
        <taxon>Grewioideae</taxon>
        <taxon>Apeibeae</taxon>
        <taxon>Corchorus</taxon>
    </lineage>
</organism>
<name>A0A1R3IW89_COCAP</name>
<accession>A0A1R3IW89</accession>
<feature type="region of interest" description="Disordered" evidence="1">
    <location>
        <begin position="16"/>
        <end position="43"/>
    </location>
</feature>
<protein>
    <submittedName>
        <fullName evidence="2">Kinesin-like protein KIF2C-like protein</fullName>
    </submittedName>
</protein>
<comment type="caution">
    <text evidence="2">The sequence shown here is derived from an EMBL/GenBank/DDBJ whole genome shotgun (WGS) entry which is preliminary data.</text>
</comment>
<gene>
    <name evidence="2" type="ORF">CCACVL1_09429</name>
</gene>
<dbReference type="Proteomes" id="UP000188268">
    <property type="component" value="Unassembled WGS sequence"/>
</dbReference>